<protein>
    <recommendedName>
        <fullName evidence="3">Sulfatase N-terminal domain-containing protein</fullName>
    </recommendedName>
</protein>
<evidence type="ECO:0008006" key="3">
    <source>
        <dbReference type="Google" id="ProtNLM"/>
    </source>
</evidence>
<dbReference type="AlphaFoldDB" id="A0A4U5M8M8"/>
<dbReference type="PANTHER" id="PTHR10974:SF75">
    <property type="entry name" value="SULFATASE DOMAIN-CONTAINING PROTEIN"/>
    <property type="match status" value="1"/>
</dbReference>
<name>A0A4U5M8M8_STECR</name>
<evidence type="ECO:0000313" key="2">
    <source>
        <dbReference type="Proteomes" id="UP000298663"/>
    </source>
</evidence>
<proteinExistence type="predicted"/>
<comment type="caution">
    <text evidence="1">The sequence shown here is derived from an EMBL/GenBank/DDBJ whole genome shotgun (WGS) entry which is preliminary data.</text>
</comment>
<accession>A0A4U5M8M8</accession>
<dbReference type="CDD" id="cd16021">
    <property type="entry name" value="ALP_like"/>
    <property type="match status" value="1"/>
</dbReference>
<evidence type="ECO:0000313" key="1">
    <source>
        <dbReference type="EMBL" id="TKR65298.1"/>
    </source>
</evidence>
<organism evidence="1 2">
    <name type="scientific">Steinernema carpocapsae</name>
    <name type="common">Entomopathogenic nematode</name>
    <dbReference type="NCBI Taxonomy" id="34508"/>
    <lineage>
        <taxon>Eukaryota</taxon>
        <taxon>Metazoa</taxon>
        <taxon>Ecdysozoa</taxon>
        <taxon>Nematoda</taxon>
        <taxon>Chromadorea</taxon>
        <taxon>Rhabditida</taxon>
        <taxon>Tylenchina</taxon>
        <taxon>Panagrolaimomorpha</taxon>
        <taxon>Strongyloidoidea</taxon>
        <taxon>Steinernematidae</taxon>
        <taxon>Steinernema</taxon>
    </lineage>
</organism>
<dbReference type="OrthoDB" id="5782315at2759"/>
<dbReference type="SUPFAM" id="SSF53649">
    <property type="entry name" value="Alkaline phosphatase-like"/>
    <property type="match status" value="1"/>
</dbReference>
<reference evidence="1 2" key="1">
    <citation type="journal article" date="2015" name="Genome Biol.">
        <title>Comparative genomics of Steinernema reveals deeply conserved gene regulatory networks.</title>
        <authorList>
            <person name="Dillman A.R."/>
            <person name="Macchietto M."/>
            <person name="Porter C.F."/>
            <person name="Rogers A."/>
            <person name="Williams B."/>
            <person name="Antoshechkin I."/>
            <person name="Lee M.M."/>
            <person name="Goodwin Z."/>
            <person name="Lu X."/>
            <person name="Lewis E.E."/>
            <person name="Goodrich-Blair H."/>
            <person name="Stock S.P."/>
            <person name="Adams B.J."/>
            <person name="Sternberg P.W."/>
            <person name="Mortazavi A."/>
        </authorList>
    </citation>
    <scope>NUCLEOTIDE SEQUENCE [LARGE SCALE GENOMIC DNA]</scope>
    <source>
        <strain evidence="1 2">ALL</strain>
    </source>
</reference>
<dbReference type="InterPro" id="IPR017850">
    <property type="entry name" value="Alkaline_phosphatase_core_sf"/>
</dbReference>
<reference evidence="1 2" key="2">
    <citation type="journal article" date="2019" name="G3 (Bethesda)">
        <title>Hybrid Assembly of the Genome of the Entomopathogenic Nematode Steinernema carpocapsae Identifies the X-Chromosome.</title>
        <authorList>
            <person name="Serra L."/>
            <person name="Macchietto M."/>
            <person name="Macias-Munoz A."/>
            <person name="McGill C.J."/>
            <person name="Rodriguez I.M."/>
            <person name="Rodriguez B."/>
            <person name="Murad R."/>
            <person name="Mortazavi A."/>
        </authorList>
    </citation>
    <scope>NUCLEOTIDE SEQUENCE [LARGE SCALE GENOMIC DNA]</scope>
    <source>
        <strain evidence="1 2">ALL</strain>
    </source>
</reference>
<dbReference type="InterPro" id="IPR004245">
    <property type="entry name" value="DUF229"/>
</dbReference>
<dbReference type="Proteomes" id="UP000298663">
    <property type="component" value="Unassembled WGS sequence"/>
</dbReference>
<dbReference type="PANTHER" id="PTHR10974">
    <property type="entry name" value="FI08016P-RELATED"/>
    <property type="match status" value="1"/>
</dbReference>
<gene>
    <name evidence="1" type="ORF">L596_025719</name>
</gene>
<dbReference type="GO" id="GO:0005615">
    <property type="term" value="C:extracellular space"/>
    <property type="evidence" value="ECO:0007669"/>
    <property type="project" value="TreeGrafter"/>
</dbReference>
<dbReference type="STRING" id="34508.A0A4U5M8M8"/>
<dbReference type="Pfam" id="PF02995">
    <property type="entry name" value="DUF229"/>
    <property type="match status" value="1"/>
</dbReference>
<keyword evidence="2" id="KW-1185">Reference proteome</keyword>
<dbReference type="Gene3D" id="3.40.720.10">
    <property type="entry name" value="Alkaline Phosphatase, subunit A"/>
    <property type="match status" value="1"/>
</dbReference>
<dbReference type="EMBL" id="AZBU02000009">
    <property type="protein sequence ID" value="TKR65298.1"/>
    <property type="molecule type" value="Genomic_DNA"/>
</dbReference>
<sequence>MHPKNLTEIPDRRITNQTERPNVYVIVFDSTSSSSFLRSMPKTLELMKTTYKAVVFEHYNKNGLNSRPNAWALLFGKQAYKLAKNPYSDEIVPDFEPEVACEKAVEDEDYWMYKFRDLGYHTLQDWLGASINWPNCRGFVRPPAKHFMKPFQKRSEESAGSDIRDMFAALCRETYEDTTLYLDQFMSAYMNESQLGFIWNNDLAHSDVNGLFHSDEHFYQMLRKHERRLEKAFVIVMGDHGLRFGGIRNTEIGEMEDNNPFLMVSVPAKYRDSGLLNVIKENAKKLITHYDTYATLMEIAELVKQNNLDGLLNPKTEVFRKGHGSSYLRHSMIEPRNCKTLRIPFEFCSCHKEFEVPLDPDSDLVRQMSDNVLAHFNFMIDAGNVTSLCSEMSVQYQKSKAERLILDDGREMYRFTMTLNPSDVFTGYVEVLREGDKVKIAVVTERFERVNEYGEQGDCVENFEDLRPLCYCNQSWF</sequence>